<sequence>MTLTEPLTEKTPEALISPETANLTQNDLKPITRRSMGFWATFNATFITILFAEMGDKTQLATLLMSAESQAPWIVFTGAAIALIATSLIGCLLGWWLAKRVSPKTMDLAAATILLVVSVLLLSDVVQL</sequence>
<organism evidence="7 8">
    <name type="scientific">Spirulina subsalsa FACHB-351</name>
    <dbReference type="NCBI Taxonomy" id="234711"/>
    <lineage>
        <taxon>Bacteria</taxon>
        <taxon>Bacillati</taxon>
        <taxon>Cyanobacteriota</taxon>
        <taxon>Cyanophyceae</taxon>
        <taxon>Spirulinales</taxon>
        <taxon>Spirulinaceae</taxon>
        <taxon>Spirulina</taxon>
    </lineage>
</organism>
<comment type="similarity">
    <text evidence="2 6">Belongs to the GDT1 family.</text>
</comment>
<dbReference type="InterPro" id="IPR001727">
    <property type="entry name" value="GDT1-like"/>
</dbReference>
<feature type="transmembrane region" description="Helical" evidence="6">
    <location>
        <begin position="73"/>
        <end position="96"/>
    </location>
</feature>
<evidence type="ECO:0000256" key="1">
    <source>
        <dbReference type="ARBA" id="ARBA00004141"/>
    </source>
</evidence>
<accession>A0ABT3LAX3</accession>
<keyword evidence="5 6" id="KW-0472">Membrane</keyword>
<name>A0ABT3LAX3_9CYAN</name>
<evidence type="ECO:0000256" key="4">
    <source>
        <dbReference type="ARBA" id="ARBA00022989"/>
    </source>
</evidence>
<protein>
    <recommendedName>
        <fullName evidence="6">GDT1 family protein</fullName>
    </recommendedName>
</protein>
<dbReference type="EMBL" id="JAIHOM010000121">
    <property type="protein sequence ID" value="MCW6038262.1"/>
    <property type="molecule type" value="Genomic_DNA"/>
</dbReference>
<keyword evidence="3 6" id="KW-0812">Transmembrane</keyword>
<feature type="transmembrane region" description="Helical" evidence="6">
    <location>
        <begin position="36"/>
        <end position="53"/>
    </location>
</feature>
<reference evidence="7 8" key="1">
    <citation type="submission" date="2021-08" db="EMBL/GenBank/DDBJ databases">
        <title>Draft genome sequence of Spirulina subsalsa with high tolerance to salinity and hype-accumulation of phycocyanin.</title>
        <authorList>
            <person name="Pei H."/>
            <person name="Jiang L."/>
        </authorList>
    </citation>
    <scope>NUCLEOTIDE SEQUENCE [LARGE SCALE GENOMIC DNA]</scope>
    <source>
        <strain evidence="7 8">FACHB-351</strain>
    </source>
</reference>
<comment type="subcellular location">
    <subcellularLocation>
        <location evidence="1 6">Membrane</location>
        <topology evidence="1 6">Multi-pass membrane protein</topology>
    </subcellularLocation>
</comment>
<evidence type="ECO:0000256" key="5">
    <source>
        <dbReference type="ARBA" id="ARBA00023136"/>
    </source>
</evidence>
<dbReference type="Pfam" id="PF01169">
    <property type="entry name" value="GDT1"/>
    <property type="match status" value="1"/>
</dbReference>
<proteinExistence type="inferred from homology"/>
<keyword evidence="8" id="KW-1185">Reference proteome</keyword>
<evidence type="ECO:0000256" key="2">
    <source>
        <dbReference type="ARBA" id="ARBA00009190"/>
    </source>
</evidence>
<feature type="transmembrane region" description="Helical" evidence="6">
    <location>
        <begin position="108"/>
        <end position="126"/>
    </location>
</feature>
<comment type="caution">
    <text evidence="6">Lacks conserved residue(s) required for the propagation of feature annotation.</text>
</comment>
<evidence type="ECO:0000256" key="3">
    <source>
        <dbReference type="ARBA" id="ARBA00022692"/>
    </source>
</evidence>
<evidence type="ECO:0000313" key="7">
    <source>
        <dbReference type="EMBL" id="MCW6038262.1"/>
    </source>
</evidence>
<keyword evidence="4 6" id="KW-1133">Transmembrane helix</keyword>
<evidence type="ECO:0000256" key="6">
    <source>
        <dbReference type="RuleBase" id="RU365102"/>
    </source>
</evidence>
<dbReference type="PANTHER" id="PTHR12608:SF1">
    <property type="entry name" value="TRANSMEMBRANE PROTEIN 165"/>
    <property type="match status" value="1"/>
</dbReference>
<evidence type="ECO:0000313" key="8">
    <source>
        <dbReference type="Proteomes" id="UP001526426"/>
    </source>
</evidence>
<comment type="caution">
    <text evidence="7">The sequence shown here is derived from an EMBL/GenBank/DDBJ whole genome shotgun (WGS) entry which is preliminary data.</text>
</comment>
<gene>
    <name evidence="7" type="ORF">K4A83_18570</name>
</gene>
<dbReference type="PANTHER" id="PTHR12608">
    <property type="entry name" value="TRANSMEMBRANE PROTEIN HTP-1 RELATED"/>
    <property type="match status" value="1"/>
</dbReference>
<dbReference type="Proteomes" id="UP001526426">
    <property type="component" value="Unassembled WGS sequence"/>
</dbReference>